<reference evidence="3" key="1">
    <citation type="submission" date="2024-06" db="EMBL/GenBank/DDBJ databases">
        <title>Multi-omics analyses provide insights into the biosynthesis of the anticancer antibiotic pleurotin in Hohenbuehelia grisea.</title>
        <authorList>
            <person name="Weaver J.A."/>
            <person name="Alberti F."/>
        </authorList>
    </citation>
    <scope>NUCLEOTIDE SEQUENCE [LARGE SCALE GENOMIC DNA]</scope>
    <source>
        <strain evidence="3">T-177</strain>
    </source>
</reference>
<keyword evidence="3" id="KW-1185">Reference proteome</keyword>
<feature type="compositionally biased region" description="Basic and acidic residues" evidence="1">
    <location>
        <begin position="128"/>
        <end position="144"/>
    </location>
</feature>
<gene>
    <name evidence="2" type="ORF">HGRIS_006546</name>
</gene>
<feature type="compositionally biased region" description="Polar residues" evidence="1">
    <location>
        <begin position="66"/>
        <end position="76"/>
    </location>
</feature>
<dbReference type="EMBL" id="JASNQZ010000010">
    <property type="protein sequence ID" value="KAL0952256.1"/>
    <property type="molecule type" value="Genomic_DNA"/>
</dbReference>
<organism evidence="2 3">
    <name type="scientific">Hohenbuehelia grisea</name>
    <dbReference type="NCBI Taxonomy" id="104357"/>
    <lineage>
        <taxon>Eukaryota</taxon>
        <taxon>Fungi</taxon>
        <taxon>Dikarya</taxon>
        <taxon>Basidiomycota</taxon>
        <taxon>Agaricomycotina</taxon>
        <taxon>Agaricomycetes</taxon>
        <taxon>Agaricomycetidae</taxon>
        <taxon>Agaricales</taxon>
        <taxon>Pleurotineae</taxon>
        <taxon>Pleurotaceae</taxon>
        <taxon>Hohenbuehelia</taxon>
    </lineage>
</organism>
<protein>
    <submittedName>
        <fullName evidence="2">Uncharacterized protein</fullName>
    </submittedName>
</protein>
<evidence type="ECO:0000313" key="3">
    <source>
        <dbReference type="Proteomes" id="UP001556367"/>
    </source>
</evidence>
<evidence type="ECO:0000256" key="1">
    <source>
        <dbReference type="SAM" id="MobiDB-lite"/>
    </source>
</evidence>
<feature type="region of interest" description="Disordered" evidence="1">
    <location>
        <begin position="1"/>
        <end position="270"/>
    </location>
</feature>
<evidence type="ECO:0000313" key="2">
    <source>
        <dbReference type="EMBL" id="KAL0952256.1"/>
    </source>
</evidence>
<feature type="compositionally biased region" description="Low complexity" evidence="1">
    <location>
        <begin position="27"/>
        <end position="39"/>
    </location>
</feature>
<dbReference type="Proteomes" id="UP001556367">
    <property type="component" value="Unassembled WGS sequence"/>
</dbReference>
<accession>A0ABR3JAD7</accession>
<sequence length="270" mass="27590">MLLLPLHKTNQKRTPELEATPVPSIEAAPAPSTVPTTVPEQAPLVEEPSKEESLAEPEPNVPVTETLPTGPSQVADSNDGAMSLPVPEHTGDELPPAPESVVLSGETPGPQIALSTSEPAAVEQASIHSHEADAAADEPAEKAPETAAEPIIHAPVDEPAGETAENKEVKEEEEEPSHPNGNGVVDPTPAVADKDEISPAEQAAPDATATPKGPVADKSDDIDLSTAPPKDADAAALTEQSQSSADKAEDTSEQATHEGIGVAKAAAAEP</sequence>
<name>A0ABR3JAD7_9AGAR</name>
<comment type="caution">
    <text evidence="2">The sequence shown here is derived from an EMBL/GenBank/DDBJ whole genome shotgun (WGS) entry which is preliminary data.</text>
</comment>
<proteinExistence type="predicted"/>